<evidence type="ECO:0000313" key="1">
    <source>
        <dbReference type="EMBL" id="HDD44839.1"/>
    </source>
</evidence>
<comment type="caution">
    <text evidence="1">The sequence shown here is derived from an EMBL/GenBank/DDBJ whole genome shotgun (WGS) entry which is preliminary data.</text>
</comment>
<gene>
    <name evidence="1" type="ORF">ENG63_08290</name>
</gene>
<reference evidence="1" key="1">
    <citation type="journal article" date="2020" name="mSystems">
        <title>Genome- and Community-Level Interaction Insights into Carbon Utilization and Element Cycling Functions of Hydrothermarchaeota in Hydrothermal Sediment.</title>
        <authorList>
            <person name="Zhou Z."/>
            <person name="Liu Y."/>
            <person name="Xu W."/>
            <person name="Pan J."/>
            <person name="Luo Z.H."/>
            <person name="Li M."/>
        </authorList>
    </citation>
    <scope>NUCLEOTIDE SEQUENCE [LARGE SCALE GENOMIC DNA]</scope>
    <source>
        <strain evidence="1">HyVt-233</strain>
    </source>
</reference>
<accession>A0A7C0U3F1</accession>
<proteinExistence type="predicted"/>
<name>A0A7C0U3F1_DESA2</name>
<dbReference type="Proteomes" id="UP000886289">
    <property type="component" value="Unassembled WGS sequence"/>
</dbReference>
<organism evidence="1">
    <name type="scientific">Desulfofervidus auxilii</name>
    <dbReference type="NCBI Taxonomy" id="1621989"/>
    <lineage>
        <taxon>Bacteria</taxon>
        <taxon>Pseudomonadati</taxon>
        <taxon>Thermodesulfobacteriota</taxon>
        <taxon>Candidatus Desulfofervidia</taxon>
        <taxon>Candidatus Desulfofervidales</taxon>
        <taxon>Candidatus Desulfofervidaceae</taxon>
        <taxon>Candidatus Desulfofervidus</taxon>
    </lineage>
</organism>
<dbReference type="AlphaFoldDB" id="A0A7C0U3F1"/>
<protein>
    <submittedName>
        <fullName evidence="1">Uncharacterized protein</fullName>
    </submittedName>
</protein>
<dbReference type="EMBL" id="DRBS01000307">
    <property type="protein sequence ID" value="HDD44839.1"/>
    <property type="molecule type" value="Genomic_DNA"/>
</dbReference>
<sequence>MAITDFYSKLYEAPIEELIDLSKYDTAEARRQALLQLLEEPAKFDITKTAKPVYNYRGFAGLTPITELSYYDPFRRWIVRNVGGNVVAPGGVYQDIKKIRWADISDIPAYKFIQDLLKRKGNTVDILYNLYQQQYQAQKPTLTGTRTASPRRRAYIEYLRRSVY</sequence>